<reference evidence="11 12" key="1">
    <citation type="journal article" date="2021" name="Commun. Biol.">
        <title>The genome of Shorea leprosula (Dipterocarpaceae) highlights the ecological relevance of drought in aseasonal tropical rainforests.</title>
        <authorList>
            <person name="Ng K.K.S."/>
            <person name="Kobayashi M.J."/>
            <person name="Fawcett J.A."/>
            <person name="Hatakeyama M."/>
            <person name="Paape T."/>
            <person name="Ng C.H."/>
            <person name="Ang C.C."/>
            <person name="Tnah L.H."/>
            <person name="Lee C.T."/>
            <person name="Nishiyama T."/>
            <person name="Sese J."/>
            <person name="O'Brien M.J."/>
            <person name="Copetti D."/>
            <person name="Mohd Noor M.I."/>
            <person name="Ong R.C."/>
            <person name="Putra M."/>
            <person name="Sireger I.Z."/>
            <person name="Indrioko S."/>
            <person name="Kosugi Y."/>
            <person name="Izuno A."/>
            <person name="Isagi Y."/>
            <person name="Lee S.L."/>
            <person name="Shimizu K.K."/>
        </authorList>
    </citation>
    <scope>NUCLEOTIDE SEQUENCE [LARGE SCALE GENOMIC DNA]</scope>
    <source>
        <strain evidence="11">214</strain>
    </source>
</reference>
<dbReference type="EMBL" id="BPVZ01000011">
    <property type="protein sequence ID" value="GKU97200.1"/>
    <property type="molecule type" value="Genomic_DNA"/>
</dbReference>
<dbReference type="PROSITE" id="PS50089">
    <property type="entry name" value="ZF_RING_2"/>
    <property type="match status" value="1"/>
</dbReference>
<dbReference type="InterPro" id="IPR001841">
    <property type="entry name" value="Znf_RING"/>
</dbReference>
<dbReference type="GO" id="GO:0005737">
    <property type="term" value="C:cytoplasm"/>
    <property type="evidence" value="ECO:0007669"/>
    <property type="project" value="TreeGrafter"/>
</dbReference>
<dbReference type="InterPro" id="IPR013083">
    <property type="entry name" value="Znf_RING/FYVE/PHD"/>
</dbReference>
<evidence type="ECO:0000256" key="1">
    <source>
        <dbReference type="ARBA" id="ARBA00000900"/>
    </source>
</evidence>
<dbReference type="FunFam" id="3.30.40.10:FF:000127">
    <property type="entry name" value="E3 ubiquitin-protein ligase RNF181"/>
    <property type="match status" value="1"/>
</dbReference>
<evidence type="ECO:0000256" key="7">
    <source>
        <dbReference type="ARBA" id="ARBA00022833"/>
    </source>
</evidence>
<dbReference type="SUPFAM" id="SSF57850">
    <property type="entry name" value="RING/U-box"/>
    <property type="match status" value="1"/>
</dbReference>
<dbReference type="SMART" id="SM00184">
    <property type="entry name" value="RING"/>
    <property type="match status" value="1"/>
</dbReference>
<evidence type="ECO:0000256" key="5">
    <source>
        <dbReference type="ARBA" id="ARBA00022771"/>
    </source>
</evidence>
<dbReference type="AlphaFoldDB" id="A0AAV5IDL3"/>
<comment type="catalytic activity">
    <reaction evidence="1">
        <text>S-ubiquitinyl-[E2 ubiquitin-conjugating enzyme]-L-cysteine + [acceptor protein]-L-lysine = [E2 ubiquitin-conjugating enzyme]-L-cysteine + N(6)-ubiquitinyl-[acceptor protein]-L-lysine.</text>
        <dbReference type="EC" id="2.3.2.27"/>
    </reaction>
</comment>
<gene>
    <name evidence="11" type="ORF">SLEP1_g10371</name>
</gene>
<evidence type="ECO:0000256" key="6">
    <source>
        <dbReference type="ARBA" id="ARBA00022786"/>
    </source>
</evidence>
<dbReference type="GO" id="GO:0016567">
    <property type="term" value="P:protein ubiquitination"/>
    <property type="evidence" value="ECO:0007669"/>
    <property type="project" value="TreeGrafter"/>
</dbReference>
<sequence>MSADVTMEDPIEFVEVIMAIFAPTTQDFDKPGTMPASKASIEAMPRIVVEEIGKDCTICLEEFVAGGEAREMPCKHAFHSDCIEKWLGMHGSCPVCRFAMPVEESDGDGASEGMTESRAVASLVFFMHVDVPSSGRESGGADDSLTQDPDCS</sequence>
<dbReference type="GO" id="GO:0008270">
    <property type="term" value="F:zinc ion binding"/>
    <property type="evidence" value="ECO:0007669"/>
    <property type="project" value="UniProtKB-KW"/>
</dbReference>
<dbReference type="EC" id="2.3.2.27" evidence="2"/>
<evidence type="ECO:0000256" key="4">
    <source>
        <dbReference type="ARBA" id="ARBA00022723"/>
    </source>
</evidence>
<keyword evidence="4" id="KW-0479">Metal-binding</keyword>
<dbReference type="PANTHER" id="PTHR15710:SF132">
    <property type="entry name" value="E3 UBIQUITIN-PROTEIN LIGASE MPSR1"/>
    <property type="match status" value="1"/>
</dbReference>
<accession>A0AAV5IDL3</accession>
<evidence type="ECO:0000313" key="12">
    <source>
        <dbReference type="Proteomes" id="UP001054252"/>
    </source>
</evidence>
<protein>
    <recommendedName>
        <fullName evidence="2">RING-type E3 ubiquitin transferase</fullName>
        <ecNumber evidence="2">2.3.2.27</ecNumber>
    </recommendedName>
</protein>
<dbReference type="Pfam" id="PF13639">
    <property type="entry name" value="zf-RING_2"/>
    <property type="match status" value="1"/>
</dbReference>
<keyword evidence="12" id="KW-1185">Reference proteome</keyword>
<name>A0AAV5IDL3_9ROSI</name>
<dbReference type="GO" id="GO:0061630">
    <property type="term" value="F:ubiquitin protein ligase activity"/>
    <property type="evidence" value="ECO:0007669"/>
    <property type="project" value="UniProtKB-EC"/>
</dbReference>
<keyword evidence="7" id="KW-0862">Zinc</keyword>
<evidence type="ECO:0000259" key="10">
    <source>
        <dbReference type="PROSITE" id="PS50089"/>
    </source>
</evidence>
<proteinExistence type="predicted"/>
<feature type="region of interest" description="Disordered" evidence="9">
    <location>
        <begin position="133"/>
        <end position="152"/>
    </location>
</feature>
<evidence type="ECO:0000313" key="11">
    <source>
        <dbReference type="EMBL" id="GKU97200.1"/>
    </source>
</evidence>
<keyword evidence="6" id="KW-0833">Ubl conjugation pathway</keyword>
<evidence type="ECO:0000256" key="2">
    <source>
        <dbReference type="ARBA" id="ARBA00012483"/>
    </source>
</evidence>
<keyword evidence="3" id="KW-0808">Transferase</keyword>
<dbReference type="Proteomes" id="UP001054252">
    <property type="component" value="Unassembled WGS sequence"/>
</dbReference>
<dbReference type="PANTHER" id="PTHR15710">
    <property type="entry name" value="E3 UBIQUITIN-PROTEIN LIGASE PRAJA"/>
    <property type="match status" value="1"/>
</dbReference>
<organism evidence="11 12">
    <name type="scientific">Rubroshorea leprosula</name>
    <dbReference type="NCBI Taxonomy" id="152421"/>
    <lineage>
        <taxon>Eukaryota</taxon>
        <taxon>Viridiplantae</taxon>
        <taxon>Streptophyta</taxon>
        <taxon>Embryophyta</taxon>
        <taxon>Tracheophyta</taxon>
        <taxon>Spermatophyta</taxon>
        <taxon>Magnoliopsida</taxon>
        <taxon>eudicotyledons</taxon>
        <taxon>Gunneridae</taxon>
        <taxon>Pentapetalae</taxon>
        <taxon>rosids</taxon>
        <taxon>malvids</taxon>
        <taxon>Malvales</taxon>
        <taxon>Dipterocarpaceae</taxon>
        <taxon>Rubroshorea</taxon>
    </lineage>
</organism>
<feature type="domain" description="RING-type" evidence="10">
    <location>
        <begin position="56"/>
        <end position="97"/>
    </location>
</feature>
<keyword evidence="5 8" id="KW-0863">Zinc-finger</keyword>
<dbReference type="Gene3D" id="3.30.40.10">
    <property type="entry name" value="Zinc/RING finger domain, C3HC4 (zinc finger)"/>
    <property type="match status" value="1"/>
</dbReference>
<evidence type="ECO:0000256" key="8">
    <source>
        <dbReference type="PROSITE-ProRule" id="PRU00175"/>
    </source>
</evidence>
<evidence type="ECO:0000256" key="3">
    <source>
        <dbReference type="ARBA" id="ARBA00022679"/>
    </source>
</evidence>
<evidence type="ECO:0000256" key="9">
    <source>
        <dbReference type="SAM" id="MobiDB-lite"/>
    </source>
</evidence>
<comment type="caution">
    <text evidence="11">The sequence shown here is derived from an EMBL/GenBank/DDBJ whole genome shotgun (WGS) entry which is preliminary data.</text>
</comment>